<dbReference type="Proteomes" id="UP000283360">
    <property type="component" value="Unassembled WGS sequence"/>
</dbReference>
<reference evidence="3 4" key="1">
    <citation type="submission" date="2018-08" db="EMBL/GenBank/DDBJ databases">
        <title>A genome reference for cultivated species of the human gut microbiota.</title>
        <authorList>
            <person name="Zou Y."/>
            <person name="Xue W."/>
            <person name="Luo G."/>
        </authorList>
    </citation>
    <scope>NUCLEOTIDE SEQUENCE [LARGE SCALE GENOMIC DNA]</scope>
    <source>
        <strain evidence="1 3">AF18-12LB</strain>
        <strain evidence="2 4">AM22-12LB</strain>
    </source>
</reference>
<dbReference type="Proteomes" id="UP000286595">
    <property type="component" value="Unassembled WGS sequence"/>
</dbReference>
<protein>
    <submittedName>
        <fullName evidence="2">Uncharacterized protein</fullName>
    </submittedName>
</protein>
<evidence type="ECO:0000313" key="4">
    <source>
        <dbReference type="Proteomes" id="UP000286595"/>
    </source>
</evidence>
<dbReference type="EMBL" id="QRIM01000002">
    <property type="protein sequence ID" value="RHG62345.1"/>
    <property type="molecule type" value="Genomic_DNA"/>
</dbReference>
<dbReference type="EMBL" id="QRXJ01000009">
    <property type="protein sequence ID" value="RGT89921.1"/>
    <property type="molecule type" value="Genomic_DNA"/>
</dbReference>
<gene>
    <name evidence="2" type="ORF">DW252_02065</name>
    <name evidence="1" type="ORF">DWX03_07825</name>
</gene>
<organism evidence="2 4">
    <name type="scientific">Coprococcus comes</name>
    <dbReference type="NCBI Taxonomy" id="410072"/>
    <lineage>
        <taxon>Bacteria</taxon>
        <taxon>Bacillati</taxon>
        <taxon>Bacillota</taxon>
        <taxon>Clostridia</taxon>
        <taxon>Lachnospirales</taxon>
        <taxon>Lachnospiraceae</taxon>
        <taxon>Coprococcus</taxon>
    </lineage>
</organism>
<evidence type="ECO:0000313" key="2">
    <source>
        <dbReference type="EMBL" id="RHG62345.1"/>
    </source>
</evidence>
<proteinExistence type="predicted"/>
<sequence length="87" mass="9205">MTVLEKKVFISSKPSIVCLMCPPPCGPFSIQESAVGGLSYKVKKDAESLPRPHIYLALSSLTFDTSLCAASCFTSSTPLASNASALY</sequence>
<name>A0A3R6IPE0_9FIRM</name>
<dbReference type="AlphaFoldDB" id="A0A3R6IPE0"/>
<evidence type="ECO:0000313" key="3">
    <source>
        <dbReference type="Proteomes" id="UP000283360"/>
    </source>
</evidence>
<evidence type="ECO:0000313" key="1">
    <source>
        <dbReference type="EMBL" id="RGT89921.1"/>
    </source>
</evidence>
<comment type="caution">
    <text evidence="2">The sequence shown here is derived from an EMBL/GenBank/DDBJ whole genome shotgun (WGS) entry which is preliminary data.</text>
</comment>
<accession>A0A3R6IPE0</accession>
<keyword evidence="3" id="KW-1185">Reference proteome</keyword>